<dbReference type="InterPro" id="IPR000719">
    <property type="entry name" value="Prot_kinase_dom"/>
</dbReference>
<keyword evidence="1" id="KW-0808">Transferase</keyword>
<dbReference type="KEGG" id="sxn:IAG42_20060"/>
<evidence type="ECO:0000256" key="1">
    <source>
        <dbReference type="ARBA" id="ARBA00022679"/>
    </source>
</evidence>
<accession>A0A7H1BAA2</accession>
<dbReference type="EMBL" id="CP061281">
    <property type="protein sequence ID" value="QNS05657.1"/>
    <property type="molecule type" value="Genomic_DNA"/>
</dbReference>
<proteinExistence type="predicted"/>
<dbReference type="InterPro" id="IPR018391">
    <property type="entry name" value="PQQ_b-propeller_rpt"/>
</dbReference>
<dbReference type="PROSITE" id="PS00108">
    <property type="entry name" value="PROTEIN_KINASE_ST"/>
    <property type="match status" value="1"/>
</dbReference>
<feature type="binding site" evidence="5">
    <location>
        <position position="42"/>
    </location>
    <ligand>
        <name>ATP</name>
        <dbReference type="ChEBI" id="CHEBI:30616"/>
    </ligand>
</feature>
<keyword evidence="3 8" id="KW-0418">Kinase</keyword>
<keyword evidence="6" id="KW-1133">Transmembrane helix</keyword>
<dbReference type="RefSeq" id="WP_188338347.1">
    <property type="nucleotide sequence ID" value="NZ_CP061281.1"/>
</dbReference>
<name>A0A7H1BAA2_9ACTN</name>
<dbReference type="Gene3D" id="3.30.200.20">
    <property type="entry name" value="Phosphorylase Kinase, domain 1"/>
    <property type="match status" value="1"/>
</dbReference>
<evidence type="ECO:0000313" key="9">
    <source>
        <dbReference type="Proteomes" id="UP000516428"/>
    </source>
</evidence>
<dbReference type="Gene3D" id="1.10.510.10">
    <property type="entry name" value="Transferase(Phosphotransferase) domain 1"/>
    <property type="match status" value="1"/>
</dbReference>
<feature type="transmembrane region" description="Helical" evidence="6">
    <location>
        <begin position="310"/>
        <end position="330"/>
    </location>
</feature>
<reference evidence="8 9" key="1">
    <citation type="submission" date="2020-09" db="EMBL/GenBank/DDBJ databases">
        <title>A novel species.</title>
        <authorList>
            <person name="Gao J."/>
        </authorList>
    </citation>
    <scope>NUCLEOTIDE SEQUENCE [LARGE SCALE GENOMIC DNA]</scope>
    <source>
        <strain evidence="8 9">CRXT-Y-14</strain>
    </source>
</reference>
<dbReference type="PROSITE" id="PS50011">
    <property type="entry name" value="PROTEIN_KINASE_DOM"/>
    <property type="match status" value="1"/>
</dbReference>
<dbReference type="Pfam" id="PF13360">
    <property type="entry name" value="PQQ_2"/>
    <property type="match status" value="2"/>
</dbReference>
<dbReference type="InterPro" id="IPR017441">
    <property type="entry name" value="Protein_kinase_ATP_BS"/>
</dbReference>
<dbReference type="SUPFAM" id="SSF50998">
    <property type="entry name" value="Quinoprotein alcohol dehydrogenase-like"/>
    <property type="match status" value="2"/>
</dbReference>
<dbReference type="SMART" id="SM00564">
    <property type="entry name" value="PQQ"/>
    <property type="match status" value="4"/>
</dbReference>
<dbReference type="InterPro" id="IPR008271">
    <property type="entry name" value="Ser/Thr_kinase_AS"/>
</dbReference>
<evidence type="ECO:0000256" key="4">
    <source>
        <dbReference type="ARBA" id="ARBA00022840"/>
    </source>
</evidence>
<dbReference type="InterPro" id="IPR011009">
    <property type="entry name" value="Kinase-like_dom_sf"/>
</dbReference>
<dbReference type="CDD" id="cd14014">
    <property type="entry name" value="STKc_PknB_like"/>
    <property type="match status" value="1"/>
</dbReference>
<keyword evidence="6" id="KW-0472">Membrane</keyword>
<keyword evidence="6" id="KW-0812">Transmembrane</keyword>
<dbReference type="PANTHER" id="PTHR43289:SF34">
    <property type="entry name" value="SERINE_THREONINE-PROTEIN KINASE YBDM-RELATED"/>
    <property type="match status" value="1"/>
</dbReference>
<dbReference type="Pfam" id="PF00069">
    <property type="entry name" value="Pkinase"/>
    <property type="match status" value="1"/>
</dbReference>
<evidence type="ECO:0000256" key="2">
    <source>
        <dbReference type="ARBA" id="ARBA00022741"/>
    </source>
</evidence>
<dbReference type="Gene3D" id="2.130.10.10">
    <property type="entry name" value="YVTN repeat-like/Quinoprotein amine dehydrogenase"/>
    <property type="match status" value="2"/>
</dbReference>
<evidence type="ECO:0000259" key="7">
    <source>
        <dbReference type="PROSITE" id="PS50011"/>
    </source>
</evidence>
<dbReference type="AlphaFoldDB" id="A0A7H1BAA2"/>
<dbReference type="GO" id="GO:0004674">
    <property type="term" value="F:protein serine/threonine kinase activity"/>
    <property type="evidence" value="ECO:0007669"/>
    <property type="project" value="TreeGrafter"/>
</dbReference>
<evidence type="ECO:0000256" key="3">
    <source>
        <dbReference type="ARBA" id="ARBA00022777"/>
    </source>
</evidence>
<evidence type="ECO:0000256" key="6">
    <source>
        <dbReference type="SAM" id="Phobius"/>
    </source>
</evidence>
<dbReference type="PROSITE" id="PS00107">
    <property type="entry name" value="PROTEIN_KINASE_ATP"/>
    <property type="match status" value="1"/>
</dbReference>
<gene>
    <name evidence="8" type="ORF">IAG42_20060</name>
</gene>
<dbReference type="InterPro" id="IPR015943">
    <property type="entry name" value="WD40/YVTN_repeat-like_dom_sf"/>
</dbReference>
<keyword evidence="4 5" id="KW-0067">ATP-binding</keyword>
<dbReference type="InterPro" id="IPR002372">
    <property type="entry name" value="PQQ_rpt_dom"/>
</dbReference>
<dbReference type="PANTHER" id="PTHR43289">
    <property type="entry name" value="MITOGEN-ACTIVATED PROTEIN KINASE KINASE KINASE 20-RELATED"/>
    <property type="match status" value="1"/>
</dbReference>
<keyword evidence="9" id="KW-1185">Reference proteome</keyword>
<protein>
    <submittedName>
        <fullName evidence="8">Protein kinase</fullName>
    </submittedName>
</protein>
<sequence length="713" mass="75849">MPLAAEDPRVIGDYVLLDRLGSGGMGVVYEAQSTTGRQVALKVVHQELSLDDEFRTRFRQEVAAARRVSGAYTAAVVDADPEAARPWMATSFVTGETLDRRVFRHGPLRGPELRRLAVGLGEALRDIHRARVVHRDLKPANIVLSPDGPRVIDFGISRAAGNQTLTATGQVMGTPPFMSPEQFSSPKDVGPASDLFSLASVLVYATTERGPFTAESPFMTAYQVVHEEPDLTDVPAALRKVIAPCFAKRPQDRPGLRHLLAGLRALPDEDEVPDDDSLSAGRRRAGYVRTTLDRPRLTARTRRRRRGLRTGVAVTAAAAVLVGGGVWAAYESRDSPAPAAAVGGTLPAGWQGPWRAEVLPAGSHVSGSTAWCHSAGDSLLCEAENMAVTRIRIKDGSVAWRHGGGDERTGYTLLGTGGDVAVEGRLAYSRGGELSGGTLLGVSRTSGRTLWTARQEAEHDGVAVTDDLVLTRTTPSAPFEARDLRTGERRWTFRPTGLPRGGHECAPHAVDGRLFVSCTAHDGHAAVYELSRGGTARTLYRKAGAKGRLVPVAADGSSVVLADPTGDDGPLRYYRVTASGAKAGGLDLTLPVRTQVTVTDGTVYAIRPTGRASAHTVADGRRLWSTSLNQDDLSAPEVAGDVLLTATGSGRTLAVDRRTGATLWSTDRLTPDGSTGEEPEAPRVWTSGRAVLVATAGARVHAFDAKTPTRLPR</sequence>
<organism evidence="8 9">
    <name type="scientific">Streptomyces xanthii</name>
    <dbReference type="NCBI Taxonomy" id="2768069"/>
    <lineage>
        <taxon>Bacteria</taxon>
        <taxon>Bacillati</taxon>
        <taxon>Actinomycetota</taxon>
        <taxon>Actinomycetes</taxon>
        <taxon>Kitasatosporales</taxon>
        <taxon>Streptomycetaceae</taxon>
        <taxon>Streptomyces</taxon>
    </lineage>
</organism>
<dbReference type="Proteomes" id="UP000516428">
    <property type="component" value="Chromosome"/>
</dbReference>
<dbReference type="InterPro" id="IPR011047">
    <property type="entry name" value="Quinoprotein_ADH-like_sf"/>
</dbReference>
<evidence type="ECO:0000313" key="8">
    <source>
        <dbReference type="EMBL" id="QNS05657.1"/>
    </source>
</evidence>
<dbReference type="SUPFAM" id="SSF56112">
    <property type="entry name" value="Protein kinase-like (PK-like)"/>
    <property type="match status" value="1"/>
</dbReference>
<dbReference type="GO" id="GO:0005524">
    <property type="term" value="F:ATP binding"/>
    <property type="evidence" value="ECO:0007669"/>
    <property type="project" value="UniProtKB-UniRule"/>
</dbReference>
<evidence type="ECO:0000256" key="5">
    <source>
        <dbReference type="PROSITE-ProRule" id="PRU10141"/>
    </source>
</evidence>
<feature type="domain" description="Protein kinase" evidence="7">
    <location>
        <begin position="14"/>
        <end position="266"/>
    </location>
</feature>
<keyword evidence="2 5" id="KW-0547">Nucleotide-binding</keyword>
<dbReference type="SMART" id="SM00220">
    <property type="entry name" value="S_TKc"/>
    <property type="match status" value="1"/>
</dbReference>